<dbReference type="SUPFAM" id="SSF55120">
    <property type="entry name" value="Pseudouridine synthase"/>
    <property type="match status" value="1"/>
</dbReference>
<reference evidence="2" key="1">
    <citation type="submission" date="2022-07" db="EMBL/GenBank/DDBJ databases">
        <title>Evaluation of T. orientalis genome assembly methods using nanopore sequencing and analysis of variation between genomes.</title>
        <authorList>
            <person name="Yam J."/>
            <person name="Micallef M.L."/>
            <person name="Liu M."/>
            <person name="Djordjevic S.P."/>
            <person name="Bogema D.R."/>
            <person name="Jenkins C."/>
        </authorList>
    </citation>
    <scope>NUCLEOTIDE SEQUENCE</scope>
    <source>
        <strain evidence="2">Goon Nure</strain>
    </source>
</reference>
<dbReference type="Gene3D" id="3.30.70.1560">
    <property type="entry name" value="Alpha-L RNA-binding motif"/>
    <property type="match status" value="1"/>
</dbReference>
<evidence type="ECO:0008006" key="4">
    <source>
        <dbReference type="Google" id="ProtNLM"/>
    </source>
</evidence>
<evidence type="ECO:0000313" key="2">
    <source>
        <dbReference type="EMBL" id="UKK02298.2"/>
    </source>
</evidence>
<dbReference type="InterPro" id="IPR020094">
    <property type="entry name" value="TruA/RsuA/RluB/E/F_N"/>
</dbReference>
<dbReference type="GO" id="GO:0001522">
    <property type="term" value="P:pseudouridine synthesis"/>
    <property type="evidence" value="ECO:0007669"/>
    <property type="project" value="InterPro"/>
</dbReference>
<dbReference type="AlphaFoldDB" id="A0A976MDG1"/>
<dbReference type="InterPro" id="IPR042092">
    <property type="entry name" value="PsdUridine_s_RsuA/RluB/E/F_cat"/>
</dbReference>
<evidence type="ECO:0000313" key="3">
    <source>
        <dbReference type="Proteomes" id="UP000244811"/>
    </source>
</evidence>
<dbReference type="PANTHER" id="PTHR47683">
    <property type="entry name" value="PSEUDOURIDINE SYNTHASE FAMILY PROTEIN-RELATED"/>
    <property type="match status" value="1"/>
</dbReference>
<dbReference type="InterPro" id="IPR050343">
    <property type="entry name" value="RsuA_PseudoU_synthase"/>
</dbReference>
<sequence length="328" mass="37633">MKCRLSQFCSIHNICSRVDAKKFISLGMLKVNNSIVNTDILVPFGFKPENIKLFKRALDIQSSKISVLLHKPLGYLSTYSKNCTNWSKNLLTRQNRSENDIQNRLEPYKINDFLPLSPLEANSSGLLIFSQDKTLYTKFSDCEEEFDVVFKDKLTDYKLSFLQGDIYLDGYSVGPLVIKDTYSNSLSISFRGSSQKLRRICLLAGLEIKSLVRTRISNVNLDHPPQNRSNLIKLDNKYNKLMYVTNGKISPKKHEEFLKTAIHYVKKGDEIHTSCLAFAKGGSHELLETLSMDDVYHLEQMIPEINRAFQECEMSEKPKTSKHVPIKY</sequence>
<dbReference type="Proteomes" id="UP000244811">
    <property type="component" value="Chromosome 2"/>
</dbReference>
<dbReference type="PANTHER" id="PTHR47683:SF2">
    <property type="entry name" value="RNA-BINDING S4 DOMAIN-CONTAINING PROTEIN"/>
    <property type="match status" value="1"/>
</dbReference>
<dbReference type="InterPro" id="IPR020103">
    <property type="entry name" value="PsdUridine_synth_cat_dom_sf"/>
</dbReference>
<evidence type="ECO:0000256" key="1">
    <source>
        <dbReference type="ARBA" id="ARBA00023235"/>
    </source>
</evidence>
<proteinExistence type="predicted"/>
<dbReference type="GO" id="GO:0009982">
    <property type="term" value="F:pseudouridine synthase activity"/>
    <property type="evidence" value="ECO:0007669"/>
    <property type="project" value="InterPro"/>
</dbReference>
<organism evidence="2 3">
    <name type="scientific">Theileria orientalis</name>
    <dbReference type="NCBI Taxonomy" id="68886"/>
    <lineage>
        <taxon>Eukaryota</taxon>
        <taxon>Sar</taxon>
        <taxon>Alveolata</taxon>
        <taxon>Apicomplexa</taxon>
        <taxon>Aconoidasida</taxon>
        <taxon>Piroplasmida</taxon>
        <taxon>Theileriidae</taxon>
        <taxon>Theileria</taxon>
    </lineage>
</organism>
<dbReference type="EMBL" id="CP056071">
    <property type="protein sequence ID" value="UKK02298.2"/>
    <property type="molecule type" value="Genomic_DNA"/>
</dbReference>
<dbReference type="GO" id="GO:0003723">
    <property type="term" value="F:RNA binding"/>
    <property type="evidence" value="ECO:0007669"/>
    <property type="project" value="InterPro"/>
</dbReference>
<protein>
    <recommendedName>
        <fullName evidence="4">RNA-binding S4 domain-containing protein</fullName>
    </recommendedName>
</protein>
<accession>A0A976MDG1</accession>
<gene>
    <name evidence="2" type="ORF">MACK_001654</name>
</gene>
<name>A0A976MDG1_THEOR</name>
<dbReference type="Gene3D" id="3.30.70.580">
    <property type="entry name" value="Pseudouridine synthase I, catalytic domain, N-terminal subdomain"/>
    <property type="match status" value="1"/>
</dbReference>
<keyword evidence="1" id="KW-0413">Isomerase</keyword>